<evidence type="ECO:0000313" key="2">
    <source>
        <dbReference type="Proteomes" id="UP000004810"/>
    </source>
</evidence>
<proteinExistence type="predicted"/>
<accession>J9EAC8</accession>
<reference evidence="2" key="1">
    <citation type="submission" date="2012-08" db="EMBL/GenBank/DDBJ databases">
        <title>The Genome Sequence of Wuchereria bancrofti.</title>
        <authorList>
            <person name="Nutman T.B."/>
            <person name="Fink D.L."/>
            <person name="Russ C."/>
            <person name="Young S."/>
            <person name="Zeng Q."/>
            <person name="Koehrsen M."/>
            <person name="Alvarado L."/>
            <person name="Berlin A."/>
            <person name="Chapman S.B."/>
            <person name="Chen Z."/>
            <person name="Freedman E."/>
            <person name="Gellesch M."/>
            <person name="Goldberg J."/>
            <person name="Griggs A."/>
            <person name="Gujja S."/>
            <person name="Heilman E.R."/>
            <person name="Heiman D."/>
            <person name="Hepburn T."/>
            <person name="Howarth C."/>
            <person name="Jen D."/>
            <person name="Larson L."/>
            <person name="Lewis B."/>
            <person name="Mehta T."/>
            <person name="Park D."/>
            <person name="Pearson M."/>
            <person name="Roberts A."/>
            <person name="Saif S."/>
            <person name="Shea T."/>
            <person name="Shenoy N."/>
            <person name="Sisk P."/>
            <person name="Stolte C."/>
            <person name="Sykes S."/>
            <person name="Walk T."/>
            <person name="White J."/>
            <person name="Yandava C."/>
            <person name="Haas B."/>
            <person name="Henn M.R."/>
            <person name="Nusbaum C."/>
            <person name="Birren B."/>
        </authorList>
    </citation>
    <scope>NUCLEOTIDE SEQUENCE [LARGE SCALE GENOMIC DNA]</scope>
    <source>
        <strain evidence="2">NA</strain>
    </source>
</reference>
<protein>
    <submittedName>
        <fullName evidence="1">Uncharacterized protein</fullName>
    </submittedName>
</protein>
<dbReference type="AlphaFoldDB" id="J9EAC8"/>
<dbReference type="Proteomes" id="UP000004810">
    <property type="component" value="Unassembled WGS sequence"/>
</dbReference>
<name>J9EAC8_WUCBA</name>
<organism evidence="1 2">
    <name type="scientific">Wuchereria bancrofti</name>
    <dbReference type="NCBI Taxonomy" id="6293"/>
    <lineage>
        <taxon>Eukaryota</taxon>
        <taxon>Metazoa</taxon>
        <taxon>Ecdysozoa</taxon>
        <taxon>Nematoda</taxon>
        <taxon>Chromadorea</taxon>
        <taxon>Rhabditida</taxon>
        <taxon>Spirurina</taxon>
        <taxon>Spiruromorpha</taxon>
        <taxon>Filarioidea</taxon>
        <taxon>Onchocercidae</taxon>
        <taxon>Wuchereria</taxon>
    </lineage>
</organism>
<evidence type="ECO:0000313" key="1">
    <source>
        <dbReference type="EMBL" id="EJW72344.1"/>
    </source>
</evidence>
<sequence length="57" mass="6329">GPDLAVEFSLILLTPSHPNIGVTSVKNVFISVLPEIEDQLNGTHIDKNKISIQYLYH</sequence>
<feature type="non-terminal residue" evidence="1">
    <location>
        <position position="1"/>
    </location>
</feature>
<dbReference type="EMBL" id="ADBV01016383">
    <property type="protein sequence ID" value="EJW72344.1"/>
    <property type="molecule type" value="Genomic_DNA"/>
</dbReference>
<gene>
    <name evidence="1" type="ORF">WUBG_16751</name>
</gene>
<comment type="caution">
    <text evidence="1">The sequence shown here is derived from an EMBL/GenBank/DDBJ whole genome shotgun (WGS) entry which is preliminary data.</text>
</comment>